<dbReference type="GO" id="GO:0000166">
    <property type="term" value="F:nucleotide binding"/>
    <property type="evidence" value="ECO:0007669"/>
    <property type="project" value="InterPro"/>
</dbReference>
<proteinExistence type="predicted"/>
<evidence type="ECO:0000259" key="1">
    <source>
        <dbReference type="Pfam" id="PF01408"/>
    </source>
</evidence>
<dbReference type="OrthoDB" id="240873at2"/>
<dbReference type="PANTHER" id="PTHR43249">
    <property type="entry name" value="UDP-N-ACETYL-2-AMINO-2-DEOXY-D-GLUCURONATE OXIDASE"/>
    <property type="match status" value="1"/>
</dbReference>
<dbReference type="RefSeq" id="WP_075075355.1">
    <property type="nucleotide sequence ID" value="NZ_DF967973.1"/>
</dbReference>
<sequence length="338" mass="36515">MALRIAIAGTGGMAAAHARAVQSLPGVELSAVTGHTRERLRQFAAEFNIPRAYDSLDDLLTMRAADALVIATPTYLHSAQAVLALQERVHVLVERPLGLDVGQAHAIEEAALFSNGFLMVGQVYRFDEQVLWLRQQVLSGRLGKVIRSRALGLRSGGPPGGVWYTAKRHSGGGVLAEAGLDALDTLRFILGSPDPGLIYAHLDFGDGGGEVEESAEVMIQWEDGSSSTLEAAWRQSYVEAPLGFTQVYGSEGYGQIFPAFIQTRAENGTVREDAGLGMGDPQPSQEHYNRQMAYFVRCILQNRPPQPGGCDGVLNQQILEAAYLSARTKQVGKVRVKT</sequence>
<reference evidence="3" key="1">
    <citation type="submission" date="2015-07" db="EMBL/GenBank/DDBJ databases">
        <title>Draft Genome Sequences of Anaerolinea thermolimosa IMO-1, Bellilinea caldifistulae GOMI-1, Leptolinea tardivitalis YMTK-2, Levilinea saccharolytica KIBI-1,Longilinea arvoryzae KOME-1, Previously Described as Members of the Anaerolineaceae (Chloroflexi).</title>
        <authorList>
            <person name="Sekiguchi Y."/>
            <person name="Ohashi A."/>
            <person name="Matsuura N."/>
            <person name="Tourlousse M.D."/>
        </authorList>
    </citation>
    <scope>NUCLEOTIDE SEQUENCE [LARGE SCALE GENOMIC DNA]</scope>
    <source>
        <strain evidence="3">KOME-1</strain>
    </source>
</reference>
<dbReference type="InterPro" id="IPR000683">
    <property type="entry name" value="Gfo/Idh/MocA-like_OxRdtase_N"/>
</dbReference>
<dbReference type="EMBL" id="DF967973">
    <property type="protein sequence ID" value="GAP15957.1"/>
    <property type="molecule type" value="Genomic_DNA"/>
</dbReference>
<feature type="domain" description="GFO/IDH/MocA-like oxidoreductase" evidence="2">
    <location>
        <begin position="132"/>
        <end position="252"/>
    </location>
</feature>
<dbReference type="InterPro" id="IPR036291">
    <property type="entry name" value="NAD(P)-bd_dom_sf"/>
</dbReference>
<evidence type="ECO:0000313" key="3">
    <source>
        <dbReference type="EMBL" id="GAP15957.1"/>
    </source>
</evidence>
<evidence type="ECO:0000259" key="2">
    <source>
        <dbReference type="Pfam" id="PF22725"/>
    </source>
</evidence>
<organism evidence="3">
    <name type="scientific">Longilinea arvoryzae</name>
    <dbReference type="NCBI Taxonomy" id="360412"/>
    <lineage>
        <taxon>Bacteria</taxon>
        <taxon>Bacillati</taxon>
        <taxon>Chloroflexota</taxon>
        <taxon>Anaerolineae</taxon>
        <taxon>Anaerolineales</taxon>
        <taxon>Anaerolineaceae</taxon>
        <taxon>Longilinea</taxon>
    </lineage>
</organism>
<gene>
    <name evidence="3" type="ORF">LARV_03752</name>
</gene>
<dbReference type="Pfam" id="PF01408">
    <property type="entry name" value="GFO_IDH_MocA"/>
    <property type="match status" value="1"/>
</dbReference>
<feature type="domain" description="Gfo/Idh/MocA-like oxidoreductase N-terminal" evidence="1">
    <location>
        <begin position="3"/>
        <end position="121"/>
    </location>
</feature>
<name>A0A0K8MZA0_9CHLR</name>
<dbReference type="SUPFAM" id="SSF55347">
    <property type="entry name" value="Glyceraldehyde-3-phosphate dehydrogenase-like, C-terminal domain"/>
    <property type="match status" value="1"/>
</dbReference>
<keyword evidence="4" id="KW-1185">Reference proteome</keyword>
<dbReference type="InterPro" id="IPR055170">
    <property type="entry name" value="GFO_IDH_MocA-like_dom"/>
</dbReference>
<dbReference type="SUPFAM" id="SSF51735">
    <property type="entry name" value="NAD(P)-binding Rossmann-fold domains"/>
    <property type="match status" value="1"/>
</dbReference>
<dbReference type="STRING" id="360412.LARV_03752"/>
<dbReference type="PANTHER" id="PTHR43249:SF1">
    <property type="entry name" value="D-GLUCOSIDE 3-DEHYDROGENASE"/>
    <property type="match status" value="1"/>
</dbReference>
<dbReference type="Proteomes" id="UP000055060">
    <property type="component" value="Unassembled WGS sequence"/>
</dbReference>
<dbReference type="AlphaFoldDB" id="A0A0K8MZA0"/>
<dbReference type="Gene3D" id="3.30.360.10">
    <property type="entry name" value="Dihydrodipicolinate Reductase, domain 2"/>
    <property type="match status" value="1"/>
</dbReference>
<dbReference type="Gene3D" id="3.40.50.720">
    <property type="entry name" value="NAD(P)-binding Rossmann-like Domain"/>
    <property type="match status" value="1"/>
</dbReference>
<protein>
    <submittedName>
        <fullName evidence="3">Predicted dehydrogenase</fullName>
    </submittedName>
</protein>
<dbReference type="InterPro" id="IPR052515">
    <property type="entry name" value="Gfo/Idh/MocA_Oxidoreductase"/>
</dbReference>
<dbReference type="Pfam" id="PF22725">
    <property type="entry name" value="GFO_IDH_MocA_C3"/>
    <property type="match status" value="1"/>
</dbReference>
<evidence type="ECO:0000313" key="4">
    <source>
        <dbReference type="Proteomes" id="UP000055060"/>
    </source>
</evidence>
<accession>A0A0K8MZA0</accession>